<name>A0ABW0M6N8_9BURK</name>
<feature type="transmembrane region" description="Helical" evidence="7">
    <location>
        <begin position="21"/>
        <end position="46"/>
    </location>
</feature>
<comment type="caution">
    <text evidence="9">The sequence shown here is derived from an EMBL/GenBank/DDBJ whole genome shotgun (WGS) entry which is preliminary data.</text>
</comment>
<keyword evidence="3" id="KW-1003">Cell membrane</keyword>
<dbReference type="InterPro" id="IPR020846">
    <property type="entry name" value="MFS_dom"/>
</dbReference>
<dbReference type="EMBL" id="JBHSMT010000008">
    <property type="protein sequence ID" value="MFC5472967.1"/>
    <property type="molecule type" value="Genomic_DNA"/>
</dbReference>
<feature type="transmembrane region" description="Helical" evidence="7">
    <location>
        <begin position="91"/>
        <end position="110"/>
    </location>
</feature>
<dbReference type="PROSITE" id="PS50850">
    <property type="entry name" value="MFS"/>
    <property type="match status" value="1"/>
</dbReference>
<evidence type="ECO:0000256" key="2">
    <source>
        <dbReference type="ARBA" id="ARBA00022448"/>
    </source>
</evidence>
<feature type="transmembrane region" description="Helical" evidence="7">
    <location>
        <begin position="377"/>
        <end position="394"/>
    </location>
</feature>
<dbReference type="SUPFAM" id="SSF103473">
    <property type="entry name" value="MFS general substrate transporter"/>
    <property type="match status" value="1"/>
</dbReference>
<feature type="transmembrane region" description="Helical" evidence="7">
    <location>
        <begin position="116"/>
        <end position="136"/>
    </location>
</feature>
<protein>
    <submittedName>
        <fullName evidence="9">MFS transporter</fullName>
    </submittedName>
</protein>
<dbReference type="InterPro" id="IPR011701">
    <property type="entry name" value="MFS"/>
</dbReference>
<keyword evidence="10" id="KW-1185">Reference proteome</keyword>
<evidence type="ECO:0000256" key="7">
    <source>
        <dbReference type="SAM" id="Phobius"/>
    </source>
</evidence>
<evidence type="ECO:0000259" key="8">
    <source>
        <dbReference type="PROSITE" id="PS50850"/>
    </source>
</evidence>
<dbReference type="PANTHER" id="PTHR23517:SF2">
    <property type="entry name" value="MULTIDRUG RESISTANCE PROTEIN MDTH"/>
    <property type="match status" value="1"/>
</dbReference>
<feature type="transmembrane region" description="Helical" evidence="7">
    <location>
        <begin position="58"/>
        <end position="79"/>
    </location>
</feature>
<dbReference type="Pfam" id="PF07690">
    <property type="entry name" value="MFS_1"/>
    <property type="match status" value="1"/>
</dbReference>
<keyword evidence="4 7" id="KW-0812">Transmembrane</keyword>
<dbReference type="InterPro" id="IPR036259">
    <property type="entry name" value="MFS_trans_sf"/>
</dbReference>
<keyword evidence="2" id="KW-0813">Transport</keyword>
<feature type="transmembrane region" description="Helical" evidence="7">
    <location>
        <begin position="286"/>
        <end position="305"/>
    </location>
</feature>
<feature type="transmembrane region" description="Helical" evidence="7">
    <location>
        <begin position="311"/>
        <end position="329"/>
    </location>
</feature>
<dbReference type="PANTHER" id="PTHR23517">
    <property type="entry name" value="RESISTANCE PROTEIN MDTM, PUTATIVE-RELATED-RELATED"/>
    <property type="match status" value="1"/>
</dbReference>
<dbReference type="InterPro" id="IPR050171">
    <property type="entry name" value="MFS_Transporters"/>
</dbReference>
<feature type="domain" description="Major facilitator superfamily (MFS) profile" evidence="8">
    <location>
        <begin position="21"/>
        <end position="402"/>
    </location>
</feature>
<dbReference type="CDD" id="cd17472">
    <property type="entry name" value="MFS_YajR_like"/>
    <property type="match status" value="1"/>
</dbReference>
<evidence type="ECO:0000256" key="1">
    <source>
        <dbReference type="ARBA" id="ARBA00004651"/>
    </source>
</evidence>
<evidence type="ECO:0000256" key="3">
    <source>
        <dbReference type="ARBA" id="ARBA00022475"/>
    </source>
</evidence>
<feature type="transmembrane region" description="Helical" evidence="7">
    <location>
        <begin position="256"/>
        <end position="274"/>
    </location>
</feature>
<feature type="transmembrane region" description="Helical" evidence="7">
    <location>
        <begin position="350"/>
        <end position="371"/>
    </location>
</feature>
<evidence type="ECO:0000313" key="9">
    <source>
        <dbReference type="EMBL" id="MFC5472967.1"/>
    </source>
</evidence>
<evidence type="ECO:0000256" key="4">
    <source>
        <dbReference type="ARBA" id="ARBA00022692"/>
    </source>
</evidence>
<dbReference type="RefSeq" id="WP_378994941.1">
    <property type="nucleotide sequence ID" value="NZ_JBHSMT010000008.1"/>
</dbReference>
<keyword evidence="6 7" id="KW-0472">Membrane</keyword>
<feature type="transmembrane region" description="Helical" evidence="7">
    <location>
        <begin position="148"/>
        <end position="170"/>
    </location>
</feature>
<reference evidence="10" key="1">
    <citation type="journal article" date="2019" name="Int. J. Syst. Evol. Microbiol.">
        <title>The Global Catalogue of Microorganisms (GCM) 10K type strain sequencing project: providing services to taxonomists for standard genome sequencing and annotation.</title>
        <authorList>
            <consortium name="The Broad Institute Genomics Platform"/>
            <consortium name="The Broad Institute Genome Sequencing Center for Infectious Disease"/>
            <person name="Wu L."/>
            <person name="Ma J."/>
        </authorList>
    </citation>
    <scope>NUCLEOTIDE SEQUENCE [LARGE SCALE GENOMIC DNA]</scope>
    <source>
        <strain evidence="10">JCM 17066</strain>
    </source>
</reference>
<dbReference type="Proteomes" id="UP001596045">
    <property type="component" value="Unassembled WGS sequence"/>
</dbReference>
<gene>
    <name evidence="9" type="ORF">ACFPM8_03255</name>
</gene>
<evidence type="ECO:0000256" key="5">
    <source>
        <dbReference type="ARBA" id="ARBA00022989"/>
    </source>
</evidence>
<evidence type="ECO:0000256" key="6">
    <source>
        <dbReference type="ARBA" id="ARBA00023136"/>
    </source>
</evidence>
<feature type="transmembrane region" description="Helical" evidence="7">
    <location>
        <begin position="176"/>
        <end position="197"/>
    </location>
</feature>
<dbReference type="Gene3D" id="1.20.1250.20">
    <property type="entry name" value="MFS general substrate transporter like domains"/>
    <property type="match status" value="1"/>
</dbReference>
<feature type="transmembrane region" description="Helical" evidence="7">
    <location>
        <begin position="224"/>
        <end position="244"/>
    </location>
</feature>
<comment type="subcellular location">
    <subcellularLocation>
        <location evidence="1">Cell membrane</location>
        <topology evidence="1">Multi-pass membrane protein</topology>
    </subcellularLocation>
</comment>
<organism evidence="9 10">
    <name type="scientific">Paraherbaspirillum soli</name>
    <dbReference type="NCBI Taxonomy" id="631222"/>
    <lineage>
        <taxon>Bacteria</taxon>
        <taxon>Pseudomonadati</taxon>
        <taxon>Pseudomonadota</taxon>
        <taxon>Betaproteobacteria</taxon>
        <taxon>Burkholderiales</taxon>
        <taxon>Oxalobacteraceae</taxon>
        <taxon>Paraherbaspirillum</taxon>
    </lineage>
</organism>
<keyword evidence="5 7" id="KW-1133">Transmembrane helix</keyword>
<proteinExistence type="predicted"/>
<evidence type="ECO:0000313" key="10">
    <source>
        <dbReference type="Proteomes" id="UP001596045"/>
    </source>
</evidence>
<sequence length="417" mass="43911">MNSQSSALPTENSAGMQRAEVLASAWLASIFALRMLGLFLVLPVFAVYAKTLPGGDSAAMVGLAMGIYGLAHSFGQIPFGAASDKYGRKKVIVVGLILFALGSLIAAGAGNIYWVIIGRAVQGAGAISAAVTAFIADSTREEHRTKAMAMVGGSIGLTFALSLIVSPLLYQWVGMSGIFALTGVLALAAIAVVLWLVPSAPMIKAKRVAWSEVLRNRELMRLNAGVFALHMMHMAMFVVMPSALVKYADLPLAAHWKIYLPVVLASFLLMLPPVFVGEKHGKMKQVLMAAIGLLLLVQLGMWLAFSQNTVHWQWLVGLLLGFFIAFNVLEASQPSLVSRIAPAAAKGAALGVYNTVQGLGLFCGAALGGLLQQHLGASSVFVLGAVASLGWLIIASGMKNLPRRGQQAVAVAVAQFN</sequence>
<accession>A0ABW0M6N8</accession>